<organism evidence="1 2">
    <name type="scientific">Xanthomonas phage Carpasina</name>
    <dbReference type="NCBI Taxonomy" id="2163636"/>
    <lineage>
        <taxon>Viruses</taxon>
        <taxon>Duplodnaviria</taxon>
        <taxon>Heunggongvirae</taxon>
        <taxon>Uroviricota</taxon>
        <taxon>Caudoviricetes</taxon>
        <taxon>Lindbergviridae</taxon>
        <taxon>Carpasinavirus</taxon>
        <taxon>Carpasinavirus carpasina</taxon>
    </lineage>
</organism>
<protein>
    <submittedName>
        <fullName evidence="1">Uncharacterized protein</fullName>
    </submittedName>
</protein>
<sequence length="104" mass="11153">MNHPAFKPLRRRALLSLGLDIFNIKPGAKVQMASASRGKIVAEVESFNTGLEQLEALVGHLPLFITADPALDNLARDIETLDGIAAQATALSTLAKSIKSMQEN</sequence>
<dbReference type="GeneID" id="54991565"/>
<keyword evidence="2" id="KW-1185">Reference proteome</keyword>
<dbReference type="EMBL" id="MH059633">
    <property type="protein sequence ID" value="AWD92477.1"/>
    <property type="molecule type" value="Genomic_DNA"/>
</dbReference>
<evidence type="ECO:0000313" key="1">
    <source>
        <dbReference type="EMBL" id="AWD92477.1"/>
    </source>
</evidence>
<name>A0A2S1GSV8_9CAUD</name>
<dbReference type="Proteomes" id="UP000246901">
    <property type="component" value="Segment"/>
</dbReference>
<dbReference type="KEGG" id="vg:54991565"/>
<reference evidence="1 2" key="1">
    <citation type="submission" date="2018-03" db="EMBL/GenBank/DDBJ databases">
        <title>Phage therapy in agriculture - a green tech approach to combat plant pathogenic bacteria.</title>
        <authorList>
            <person name="Carstens A.B."/>
            <person name="Djurhuus A.M."/>
            <person name="Hansen L.H."/>
        </authorList>
    </citation>
    <scope>NUCLEOTIDE SEQUENCE [LARGE SCALE GENOMIC DNA]</scope>
</reference>
<dbReference type="RefSeq" id="YP_009801058.1">
    <property type="nucleotide sequence ID" value="NC_047962.1"/>
</dbReference>
<evidence type="ECO:0000313" key="2">
    <source>
        <dbReference type="Proteomes" id="UP000246901"/>
    </source>
</evidence>
<proteinExistence type="predicted"/>
<accession>A0A2S1GSV8</accession>